<evidence type="ECO:0000313" key="2">
    <source>
        <dbReference type="Proteomes" id="UP000716004"/>
    </source>
</evidence>
<dbReference type="EMBL" id="JAGVSJ010000038">
    <property type="protein sequence ID" value="MBX8632597.1"/>
    <property type="molecule type" value="Genomic_DNA"/>
</dbReference>
<dbReference type="AlphaFoldDB" id="A0A8J7YL29"/>
<dbReference type="Pfam" id="PF02635">
    <property type="entry name" value="DsrE"/>
    <property type="match status" value="1"/>
</dbReference>
<dbReference type="Proteomes" id="UP000716004">
    <property type="component" value="Unassembled WGS sequence"/>
</dbReference>
<dbReference type="SUPFAM" id="SSF75169">
    <property type="entry name" value="DsrEFH-like"/>
    <property type="match status" value="1"/>
</dbReference>
<accession>A0A8J7YL29</accession>
<sequence>MAKMLVVLITGKENINTEMVAFNFAVNTAKNAGATVEMLFLGRGIQALNSRQRNSAEFGRQIEEAKSAGVTLKGCSVSAKAEGIGELDIFPGVELVMGGVEVSRRIDEGYSVLTF</sequence>
<dbReference type="InterPro" id="IPR027396">
    <property type="entry name" value="DsrEFH-like"/>
</dbReference>
<dbReference type="Gene3D" id="3.40.1260.10">
    <property type="entry name" value="DsrEFH-like"/>
    <property type="match status" value="1"/>
</dbReference>
<comment type="caution">
    <text evidence="1">The sequence shown here is derived from an EMBL/GenBank/DDBJ whole genome shotgun (WGS) entry which is preliminary data.</text>
</comment>
<protein>
    <submittedName>
        <fullName evidence="1">DsrE family protein</fullName>
    </submittedName>
</protein>
<dbReference type="InterPro" id="IPR003787">
    <property type="entry name" value="Sulphur_relay_DsrE/F-like"/>
</dbReference>
<proteinExistence type="predicted"/>
<name>A0A8J7YL29_9ARCH</name>
<gene>
    <name evidence="1" type="ORF">J9259_08825</name>
</gene>
<evidence type="ECO:0000313" key="1">
    <source>
        <dbReference type="EMBL" id="MBX8632597.1"/>
    </source>
</evidence>
<organism evidence="1 2">
    <name type="scientific">Candidatus Sysuiplasma superficiale</name>
    <dbReference type="NCBI Taxonomy" id="2823368"/>
    <lineage>
        <taxon>Archaea</taxon>
        <taxon>Methanobacteriati</taxon>
        <taxon>Thermoplasmatota</taxon>
        <taxon>Thermoplasmata</taxon>
        <taxon>Candidatus Sysuiplasmatales</taxon>
        <taxon>Candidatus Sysuiplasmataceae</taxon>
        <taxon>Candidatus Sysuiplasma</taxon>
    </lineage>
</organism>
<reference evidence="1" key="1">
    <citation type="submission" date="2021-04" db="EMBL/GenBank/DDBJ databases">
        <title>Genomic insights into ecological role and evolution of a novel Thermoplasmata order Candidatus Sysuiplasmatales.</title>
        <authorList>
            <person name="Yuan Y."/>
        </authorList>
    </citation>
    <scope>NUCLEOTIDE SEQUENCE</scope>
    <source>
        <strain evidence="1">YP2-bin.285</strain>
    </source>
</reference>